<evidence type="ECO:0000313" key="2">
    <source>
        <dbReference type="EMBL" id="EPX75593.1"/>
    </source>
</evidence>
<proteinExistence type="predicted"/>
<reference evidence="3" key="1">
    <citation type="journal article" date="2014" name="Stand. Genomic Sci.">
        <title>Genome sequence of the exopolysaccharide-producing Salipiger mucosus type strain (DSM 16094(T)), a moderately halophilic member of the Roseobacter clade.</title>
        <authorList>
            <person name="Riedel T."/>
            <person name="Spring S."/>
            <person name="Fiebig A."/>
            <person name="Petersen J."/>
            <person name="Kyrpides N.C."/>
            <person name="Goker M."/>
            <person name="Klenk H.P."/>
        </authorList>
    </citation>
    <scope>NUCLEOTIDE SEQUENCE [LARGE SCALE GENOMIC DNA]</scope>
    <source>
        <strain evidence="3">DSM 16094</strain>
    </source>
</reference>
<name>S9Q7P4_9RHOB</name>
<dbReference type="Gene3D" id="2.170.16.10">
    <property type="entry name" value="Hedgehog/Intein (Hint) domain"/>
    <property type="match status" value="1"/>
</dbReference>
<organism evidence="2 3">
    <name type="scientific">Salipiger mucosus DSM 16094</name>
    <dbReference type="NCBI Taxonomy" id="1123237"/>
    <lineage>
        <taxon>Bacteria</taxon>
        <taxon>Pseudomonadati</taxon>
        <taxon>Pseudomonadota</taxon>
        <taxon>Alphaproteobacteria</taxon>
        <taxon>Rhodobacterales</taxon>
        <taxon>Roseobacteraceae</taxon>
        <taxon>Salipiger</taxon>
    </lineage>
</organism>
<comment type="caution">
    <text evidence="2">The sequence shown here is derived from an EMBL/GenBank/DDBJ whole genome shotgun (WGS) entry which is preliminary data.</text>
</comment>
<dbReference type="AlphaFoldDB" id="S9Q7P4"/>
<sequence length="312" mass="32925">MPTSFTFQSSIGSDGTSGSWYDDAGTITAVQDDGSIIPGDEVTLSGFAPFTMADGGVAGGTGYYLGSGIFDGVVGYVFGNADTVGGNTQFFVVFDAPDGAQFGTAIAFNDYAADPSSQTLSDDAACFAQGTLISTPVGERLVQDLVIGDLVQTSDGRTVPVKWVGRQTTHKVFASARVQPVRIAAGALGCGRPHTDLVLTSDHAIVLDGLAINAGALVNGTTIVRVPFDQQPEVVTYFHVETDEHDVILANGAPAETYVDYVQRRAFDNYREYLDLYGEEKTIPEMRLPRISAARLVPPGIREKLAGHSSAA</sequence>
<dbReference type="Pfam" id="PF13403">
    <property type="entry name" value="Hint_2"/>
    <property type="match status" value="1"/>
</dbReference>
<evidence type="ECO:0000313" key="3">
    <source>
        <dbReference type="Proteomes" id="UP000015347"/>
    </source>
</evidence>
<dbReference type="HOGENOM" id="CLU_046990_1_0_5"/>
<accession>S9Q7P4</accession>
<dbReference type="RefSeq" id="WP_020043471.1">
    <property type="nucleotide sequence ID" value="NZ_KE557292.1"/>
</dbReference>
<feature type="domain" description="Hedgehog/Intein (Hint)" evidence="1">
    <location>
        <begin position="126"/>
        <end position="260"/>
    </location>
</feature>
<keyword evidence="3" id="KW-1185">Reference proteome</keyword>
<dbReference type="Proteomes" id="UP000015347">
    <property type="component" value="Unassembled WGS sequence"/>
</dbReference>
<gene>
    <name evidence="2" type="ORF">Salmuc_00081</name>
</gene>
<dbReference type="SUPFAM" id="SSF51294">
    <property type="entry name" value="Hedgehog/intein (Hint) domain"/>
    <property type="match status" value="1"/>
</dbReference>
<dbReference type="InterPro" id="IPR036844">
    <property type="entry name" value="Hint_dom_sf"/>
</dbReference>
<dbReference type="STRING" id="1123237.Salmuc_00081"/>
<dbReference type="eggNOG" id="COG3210">
    <property type="taxonomic scope" value="Bacteria"/>
</dbReference>
<protein>
    <recommendedName>
        <fullName evidence="1">Hedgehog/Intein (Hint) domain-containing protein</fullName>
    </recommendedName>
</protein>
<dbReference type="InterPro" id="IPR028992">
    <property type="entry name" value="Hedgehog/Intein_dom"/>
</dbReference>
<evidence type="ECO:0000259" key="1">
    <source>
        <dbReference type="Pfam" id="PF13403"/>
    </source>
</evidence>
<dbReference type="EMBL" id="APVH01000072">
    <property type="protein sequence ID" value="EPX75593.1"/>
    <property type="molecule type" value="Genomic_DNA"/>
</dbReference>